<dbReference type="PANTHER" id="PTHR46969:SF1">
    <property type="entry name" value="BIFUNCTIONAL PROTEIN HLDE"/>
    <property type="match status" value="1"/>
</dbReference>
<comment type="pathway">
    <text evidence="11">Nucleotide-sugar biosynthesis; ADP-L-glycero-beta-D-manno-heptose biosynthesis; ADP-L-glycero-beta-D-manno-heptose from D-glycero-beta-D-manno-heptose 7-phosphate: step 1/4.</text>
</comment>
<evidence type="ECO:0000256" key="10">
    <source>
        <dbReference type="ARBA" id="ARBA00047428"/>
    </source>
</evidence>
<feature type="domain" description="Carbohydrate kinase PfkB" evidence="12">
    <location>
        <begin position="10"/>
        <end position="305"/>
    </location>
</feature>
<comment type="function">
    <text evidence="2 11">Catalyzes the ADP transfer from ATP to D-glycero-beta-D-manno-heptose 1-phosphate, yielding ADP-D-glycero-beta-D-manno-heptose.</text>
</comment>
<dbReference type="HAMAP" id="MF_01603">
    <property type="entry name" value="HldE"/>
    <property type="match status" value="1"/>
</dbReference>
<dbReference type="InterPro" id="IPR011914">
    <property type="entry name" value="RfaE_dom_II"/>
</dbReference>
<dbReference type="GO" id="GO:0005524">
    <property type="term" value="F:ATP binding"/>
    <property type="evidence" value="ECO:0007669"/>
    <property type="project" value="UniProtKB-UniRule"/>
</dbReference>
<evidence type="ECO:0000256" key="6">
    <source>
        <dbReference type="ARBA" id="ARBA00022777"/>
    </source>
</evidence>
<dbReference type="EC" id="2.7.7.70" evidence="11"/>
<feature type="region of interest" description="Ribokinase" evidence="11">
    <location>
        <begin position="1"/>
        <end position="322"/>
    </location>
</feature>
<comment type="function">
    <text evidence="1 11">Catalyzes the phosphorylation of D-glycero-D-manno-heptose 7-phosphate at the C-1 position to selectively form D-glycero-beta-D-manno-heptose-1,7-bisphosphate.</text>
</comment>
<evidence type="ECO:0000256" key="3">
    <source>
        <dbReference type="ARBA" id="ARBA00022679"/>
    </source>
</evidence>
<dbReference type="Gene3D" id="3.40.50.620">
    <property type="entry name" value="HUPs"/>
    <property type="match status" value="1"/>
</dbReference>
<dbReference type="InterPro" id="IPR023030">
    <property type="entry name" value="Bifunc_HldE"/>
</dbReference>
<dbReference type="GO" id="GO:0005829">
    <property type="term" value="C:cytosol"/>
    <property type="evidence" value="ECO:0007669"/>
    <property type="project" value="TreeGrafter"/>
</dbReference>
<accession>A0A6P1NH58</accession>
<dbReference type="GO" id="GO:0033785">
    <property type="term" value="F:heptose 7-phosphate kinase activity"/>
    <property type="evidence" value="ECO:0007669"/>
    <property type="project" value="UniProtKB-UniRule"/>
</dbReference>
<name>A0A6P1NH58_9PROT</name>
<evidence type="ECO:0000256" key="8">
    <source>
        <dbReference type="ARBA" id="ARBA00023268"/>
    </source>
</evidence>
<feature type="binding site" evidence="11">
    <location>
        <begin position="198"/>
        <end position="201"/>
    </location>
    <ligand>
        <name>ATP</name>
        <dbReference type="ChEBI" id="CHEBI:30616"/>
    </ligand>
</feature>
<evidence type="ECO:0000256" key="9">
    <source>
        <dbReference type="ARBA" id="ARBA00023277"/>
    </source>
</evidence>
<dbReference type="KEGG" id="bomb:GT348_05920"/>
<dbReference type="Pfam" id="PF00294">
    <property type="entry name" value="PfkB"/>
    <property type="match status" value="1"/>
</dbReference>
<gene>
    <name evidence="14" type="primary">rfaE1</name>
    <name evidence="11" type="synonym">hldE</name>
    <name evidence="14" type="ORF">GT348_05920</name>
</gene>
<dbReference type="CDD" id="cd01172">
    <property type="entry name" value="RfaE_like"/>
    <property type="match status" value="1"/>
</dbReference>
<evidence type="ECO:0000256" key="11">
    <source>
        <dbReference type="HAMAP-Rule" id="MF_01603"/>
    </source>
</evidence>
<evidence type="ECO:0000313" key="15">
    <source>
        <dbReference type="Proteomes" id="UP000463975"/>
    </source>
</evidence>
<dbReference type="SUPFAM" id="SSF52374">
    <property type="entry name" value="Nucleotidylyl transferase"/>
    <property type="match status" value="1"/>
</dbReference>
<keyword evidence="7 11" id="KW-0067">ATP-binding</keyword>
<keyword evidence="8 11" id="KW-0511">Multifunctional enzyme</keyword>
<sequence length="480" mass="51418">MIENFTFGRLCVVGDLLLDRYIFGSVNRISPEAPVPVLLHSRFSDVPGGTANVAVNAAALGSQVNLIGVVGEDQSGDMLLDILKPWSNVNLDGVVRDPNWTTITKTRVLSGNQQIVRIDEECIKPFSSDVTARIIAAAQAAIAESDVLVCSDYAKGVLSDEVLAAVIEAGRKKNIPIIVDPKRKSFVGYRGATLVTPNRAEMTQATGLSLRTEQEIERAAQKASEQFGGDVLLTRSEDGMTLWRKNGKMTHASVRKSEVSDVSGAGDTVLATVASVLSAGQPLETAIVIATTAAAISVSKLGTATVSRAELSQELRNEMHDAGKLVSIEEAQDIVQNWHHHGAQVVFTNGCFDLVHPGHISLIRAAAREGDKLIVALNTDSSVKRLKGDSRPIQDEIARATVVGALRDVDLVVLFDEDTPLEAIKALRPDVLVKGADYTESQVVGGDFVKQYNGRVALVDLIEGRSTSSLVKKAKDNIVK</sequence>
<dbReference type="Gene3D" id="3.40.1190.20">
    <property type="match status" value="1"/>
</dbReference>
<dbReference type="Pfam" id="PF01467">
    <property type="entry name" value="CTP_transf_like"/>
    <property type="match status" value="1"/>
</dbReference>
<keyword evidence="9 11" id="KW-0119">Carbohydrate metabolism</keyword>
<comment type="subunit">
    <text evidence="11">Homodimer.</text>
</comment>
<keyword evidence="6 11" id="KW-0418">Kinase</keyword>
<comment type="catalytic activity">
    <reaction evidence="11">
        <text>D-glycero-beta-D-manno-heptose 7-phosphate + ATP = D-glycero-beta-D-manno-heptose 1,7-bisphosphate + ADP + H(+)</text>
        <dbReference type="Rhea" id="RHEA:27473"/>
        <dbReference type="ChEBI" id="CHEBI:15378"/>
        <dbReference type="ChEBI" id="CHEBI:30616"/>
        <dbReference type="ChEBI" id="CHEBI:60204"/>
        <dbReference type="ChEBI" id="CHEBI:60208"/>
        <dbReference type="ChEBI" id="CHEBI:456216"/>
        <dbReference type="EC" id="2.7.1.167"/>
    </reaction>
</comment>
<proteinExistence type="inferred from homology"/>
<evidence type="ECO:0000256" key="4">
    <source>
        <dbReference type="ARBA" id="ARBA00022695"/>
    </source>
</evidence>
<dbReference type="EC" id="2.7.1.167" evidence="11"/>
<keyword evidence="4 11" id="KW-0548">Nucleotidyltransferase</keyword>
<evidence type="ECO:0000313" key="14">
    <source>
        <dbReference type="EMBL" id="QHI95844.1"/>
    </source>
</evidence>
<comment type="pathway">
    <text evidence="11">Nucleotide-sugar biosynthesis; ADP-L-glycero-beta-D-manno-heptose biosynthesis; ADP-L-glycero-beta-D-manno-heptose from D-glycero-beta-D-manno-heptose 7-phosphate: step 3/4.</text>
</comment>
<keyword evidence="3 11" id="KW-0808">Transferase</keyword>
<dbReference type="GO" id="GO:0097171">
    <property type="term" value="P:ADP-L-glycero-beta-D-manno-heptose biosynthetic process"/>
    <property type="evidence" value="ECO:0007669"/>
    <property type="project" value="UniProtKB-UniPathway"/>
</dbReference>
<dbReference type="InterPro" id="IPR011913">
    <property type="entry name" value="RfaE_dom_I"/>
</dbReference>
<keyword evidence="15" id="KW-1185">Reference proteome</keyword>
<dbReference type="InterPro" id="IPR004821">
    <property type="entry name" value="Cyt_trans-like"/>
</dbReference>
<feature type="domain" description="Cytidyltransferase-like" evidence="13">
    <location>
        <begin position="347"/>
        <end position="441"/>
    </location>
</feature>
<dbReference type="NCBIfam" id="TIGR02199">
    <property type="entry name" value="rfaE_dom_II"/>
    <property type="match status" value="1"/>
</dbReference>
<reference evidence="14 15" key="1">
    <citation type="submission" date="2020-01" db="EMBL/GenBank/DDBJ databases">
        <title>Genome sequencing of strain KACC 21507.</title>
        <authorList>
            <person name="Heo J."/>
            <person name="Kim S.-J."/>
            <person name="Kim J.-S."/>
            <person name="Hong S.-B."/>
            <person name="Kwon S.-W."/>
        </authorList>
    </citation>
    <scope>NUCLEOTIDE SEQUENCE [LARGE SCALE GENOMIC DNA]</scope>
    <source>
        <strain evidence="14 15">KACC 21507</strain>
    </source>
</reference>
<evidence type="ECO:0000259" key="13">
    <source>
        <dbReference type="Pfam" id="PF01467"/>
    </source>
</evidence>
<organism evidence="14 15">
    <name type="scientific">Aristophania vespae</name>
    <dbReference type="NCBI Taxonomy" id="2697033"/>
    <lineage>
        <taxon>Bacteria</taxon>
        <taxon>Pseudomonadati</taxon>
        <taxon>Pseudomonadota</taxon>
        <taxon>Alphaproteobacteria</taxon>
        <taxon>Acetobacterales</taxon>
        <taxon>Acetobacteraceae</taxon>
        <taxon>Aristophania</taxon>
    </lineage>
</organism>
<comment type="similarity">
    <text evidence="11">In the N-terminal section; belongs to the carbohydrate kinase PfkB family.</text>
</comment>
<dbReference type="NCBIfam" id="TIGR00125">
    <property type="entry name" value="cyt_tran_rel"/>
    <property type="match status" value="1"/>
</dbReference>
<dbReference type="UniPathway" id="UPA00356">
    <property type="reaction ID" value="UER00437"/>
</dbReference>
<dbReference type="InterPro" id="IPR011611">
    <property type="entry name" value="PfkB_dom"/>
</dbReference>
<dbReference type="Proteomes" id="UP000463975">
    <property type="component" value="Chromosome"/>
</dbReference>
<evidence type="ECO:0000259" key="12">
    <source>
        <dbReference type="Pfam" id="PF00294"/>
    </source>
</evidence>
<dbReference type="GO" id="GO:0016773">
    <property type="term" value="F:phosphotransferase activity, alcohol group as acceptor"/>
    <property type="evidence" value="ECO:0007669"/>
    <property type="project" value="InterPro"/>
</dbReference>
<dbReference type="PANTHER" id="PTHR46969">
    <property type="entry name" value="BIFUNCTIONAL PROTEIN HLDE"/>
    <property type="match status" value="1"/>
</dbReference>
<dbReference type="RefSeq" id="WP_160618919.1">
    <property type="nucleotide sequence ID" value="NZ_CP047652.1"/>
</dbReference>
<dbReference type="AlphaFoldDB" id="A0A6P1NH58"/>
<dbReference type="EMBL" id="CP047652">
    <property type="protein sequence ID" value="QHI95844.1"/>
    <property type="molecule type" value="Genomic_DNA"/>
</dbReference>
<dbReference type="GO" id="GO:0033786">
    <property type="term" value="F:heptose-1-phosphate adenylyltransferase activity"/>
    <property type="evidence" value="ECO:0007669"/>
    <property type="project" value="UniProtKB-UniRule"/>
</dbReference>
<evidence type="ECO:0000256" key="1">
    <source>
        <dbReference type="ARBA" id="ARBA00002319"/>
    </source>
</evidence>
<keyword evidence="5 11" id="KW-0547">Nucleotide-binding</keyword>
<dbReference type="InterPro" id="IPR014729">
    <property type="entry name" value="Rossmann-like_a/b/a_fold"/>
</dbReference>
<comment type="catalytic activity">
    <reaction evidence="10 11">
        <text>D-glycero-beta-D-manno-heptose 1-phosphate + ATP + H(+) = ADP-D-glycero-beta-D-manno-heptose + diphosphate</text>
        <dbReference type="Rhea" id="RHEA:27465"/>
        <dbReference type="ChEBI" id="CHEBI:15378"/>
        <dbReference type="ChEBI" id="CHEBI:30616"/>
        <dbReference type="ChEBI" id="CHEBI:33019"/>
        <dbReference type="ChEBI" id="CHEBI:59967"/>
        <dbReference type="ChEBI" id="CHEBI:61593"/>
        <dbReference type="EC" id="2.7.7.70"/>
    </reaction>
</comment>
<dbReference type="SUPFAM" id="SSF53613">
    <property type="entry name" value="Ribokinase-like"/>
    <property type="match status" value="1"/>
</dbReference>
<feature type="region of interest" description="Cytidylyltransferase" evidence="11">
    <location>
        <begin position="347"/>
        <end position="480"/>
    </location>
</feature>
<protein>
    <recommendedName>
        <fullName evidence="11">Bifunctional protein HldE</fullName>
    </recommendedName>
    <domain>
        <recommendedName>
            <fullName evidence="11">D-beta-D-heptose 7-phosphate kinase</fullName>
            <ecNumber evidence="11">2.7.1.167</ecNumber>
        </recommendedName>
        <alternativeName>
            <fullName evidence="11">D-beta-D-heptose 7-phosphotransferase</fullName>
        </alternativeName>
        <alternativeName>
            <fullName evidence="11">D-glycero-beta-D-manno-heptose-7-phosphate kinase</fullName>
        </alternativeName>
    </domain>
    <domain>
        <recommendedName>
            <fullName evidence="11">D-beta-D-heptose 1-phosphate adenylyltransferase</fullName>
            <ecNumber evidence="11">2.7.7.70</ecNumber>
        </recommendedName>
        <alternativeName>
            <fullName evidence="11">D-glycero-beta-D-manno-heptose 1-phosphate adenylyltransferase</fullName>
        </alternativeName>
    </domain>
</protein>
<comment type="similarity">
    <text evidence="11">In the C-terminal section; belongs to the cytidylyltransferase family.</text>
</comment>
<dbReference type="InterPro" id="IPR029056">
    <property type="entry name" value="Ribokinase-like"/>
</dbReference>
<evidence type="ECO:0000256" key="7">
    <source>
        <dbReference type="ARBA" id="ARBA00022840"/>
    </source>
</evidence>
<evidence type="ECO:0000256" key="5">
    <source>
        <dbReference type="ARBA" id="ARBA00022741"/>
    </source>
</evidence>
<evidence type="ECO:0000256" key="2">
    <source>
        <dbReference type="ARBA" id="ARBA00003753"/>
    </source>
</evidence>
<feature type="active site" evidence="11">
    <location>
        <position position="267"/>
    </location>
</feature>
<dbReference type="NCBIfam" id="TIGR02198">
    <property type="entry name" value="rfaE_dom_I"/>
    <property type="match status" value="1"/>
</dbReference>